<organism evidence="1 2">
    <name type="scientific">Haloterrigena gelatinilytica</name>
    <dbReference type="NCBI Taxonomy" id="2741724"/>
    <lineage>
        <taxon>Archaea</taxon>
        <taxon>Methanobacteriati</taxon>
        <taxon>Methanobacteriota</taxon>
        <taxon>Stenosarchaea group</taxon>
        <taxon>Halobacteria</taxon>
        <taxon>Halobacteriales</taxon>
        <taxon>Natrialbaceae</taxon>
        <taxon>Haloterrigena</taxon>
    </lineage>
</organism>
<sequence>MSTAVDVSKQCTFASAIDVTTVLERLEIQFLDVDDRRAIVIFAGAILNLECRTGTLTNLTSAEITVYDLPVDSHRNSDGDDDTARKLLEDFLEQLADAGHPP</sequence>
<dbReference type="OrthoDB" id="326261at2157"/>
<protein>
    <submittedName>
        <fullName evidence="1">Uncharacterized protein</fullName>
    </submittedName>
</protein>
<reference evidence="1" key="1">
    <citation type="submission" date="2020-06" db="EMBL/GenBank/DDBJ databases">
        <title>Haloterrigena sp. nov., an extremely halophilic archaeon isolated from a saline sediment.</title>
        <authorList>
            <person name="Liu B.-B."/>
        </authorList>
    </citation>
    <scope>NUCLEOTIDE SEQUENCE</scope>
    <source>
        <strain evidence="1">SYSU A121-1</strain>
    </source>
</reference>
<proteinExistence type="predicted"/>
<accession>A0A8J8GPK1</accession>
<dbReference type="RefSeq" id="WP_174703277.1">
    <property type="nucleotide sequence ID" value="NZ_JABURA010000003.1"/>
</dbReference>
<gene>
    <name evidence="1" type="ORF">HT576_21785</name>
</gene>
<dbReference type="AlphaFoldDB" id="A0A8J8GPK1"/>
<name>A0A8J8GPK1_9EURY</name>
<dbReference type="Proteomes" id="UP000728647">
    <property type="component" value="Unassembled WGS sequence"/>
</dbReference>
<evidence type="ECO:0000313" key="2">
    <source>
        <dbReference type="Proteomes" id="UP000728647"/>
    </source>
</evidence>
<dbReference type="EMBL" id="JABURA010000003">
    <property type="protein sequence ID" value="NUB93616.1"/>
    <property type="molecule type" value="Genomic_DNA"/>
</dbReference>
<comment type="caution">
    <text evidence="1">The sequence shown here is derived from an EMBL/GenBank/DDBJ whole genome shotgun (WGS) entry which is preliminary data.</text>
</comment>
<evidence type="ECO:0000313" key="1">
    <source>
        <dbReference type="EMBL" id="NUB93616.1"/>
    </source>
</evidence>